<dbReference type="InParanoid" id="H3G738"/>
<dbReference type="AlphaFoldDB" id="H3G738"/>
<dbReference type="GO" id="GO:0003676">
    <property type="term" value="F:nucleic acid binding"/>
    <property type="evidence" value="ECO:0007669"/>
    <property type="project" value="InterPro"/>
</dbReference>
<keyword evidence="2" id="KW-1185">Reference proteome</keyword>
<dbReference type="VEuPathDB" id="FungiDB:KRP23_1786"/>
<evidence type="ECO:0008006" key="3">
    <source>
        <dbReference type="Google" id="ProtNLM"/>
    </source>
</evidence>
<dbReference type="Proteomes" id="UP000005238">
    <property type="component" value="Unassembled WGS sequence"/>
</dbReference>
<sequence>IDEKWFNMYKASNRYYLASDVNLPYRSCPNKRYIGKVMFLAAVARPRYDFGRNRYFDGKIGIWPIVEHTVALRSSVNRPAGTSITKSISMTRRVYVDLLKNKVFPAIRSQWP</sequence>
<dbReference type="PANTHER" id="PTHR47169">
    <property type="entry name" value="OS01G0541250 PROTEIN"/>
    <property type="match status" value="1"/>
</dbReference>
<dbReference type="InterPro" id="IPR036397">
    <property type="entry name" value="RNaseH_sf"/>
</dbReference>
<name>H3G738_PHYRM</name>
<accession>H3G738</accession>
<proteinExistence type="predicted"/>
<dbReference type="EnsemblProtists" id="Phyra49317">
    <property type="protein sequence ID" value="Phyra49317"/>
    <property type="gene ID" value="Phyra49317"/>
</dbReference>
<dbReference type="PANTHER" id="PTHR47169:SF2">
    <property type="entry name" value="OS01G0541250 PROTEIN"/>
    <property type="match status" value="1"/>
</dbReference>
<dbReference type="VEuPathDB" id="FungiDB:KRP22_11349"/>
<reference evidence="1" key="2">
    <citation type="submission" date="2015-06" db="UniProtKB">
        <authorList>
            <consortium name="EnsemblProtists"/>
        </authorList>
    </citation>
    <scope>IDENTIFICATION</scope>
    <source>
        <strain evidence="1">Pr102</strain>
    </source>
</reference>
<dbReference type="eggNOG" id="ENOG502SUSR">
    <property type="taxonomic scope" value="Eukaryota"/>
</dbReference>
<evidence type="ECO:0000313" key="2">
    <source>
        <dbReference type="Proteomes" id="UP000005238"/>
    </source>
</evidence>
<dbReference type="HOGENOM" id="CLU_032691_5_0_1"/>
<dbReference type="Gene3D" id="3.30.420.10">
    <property type="entry name" value="Ribonuclease H-like superfamily/Ribonuclease H"/>
    <property type="match status" value="1"/>
</dbReference>
<reference evidence="2" key="1">
    <citation type="journal article" date="2006" name="Science">
        <title>Phytophthora genome sequences uncover evolutionary origins and mechanisms of pathogenesis.</title>
        <authorList>
            <person name="Tyler B.M."/>
            <person name="Tripathy S."/>
            <person name="Zhang X."/>
            <person name="Dehal P."/>
            <person name="Jiang R.H."/>
            <person name="Aerts A."/>
            <person name="Arredondo F.D."/>
            <person name="Baxter L."/>
            <person name="Bensasson D."/>
            <person name="Beynon J.L."/>
            <person name="Chapman J."/>
            <person name="Damasceno C.M."/>
            <person name="Dorrance A.E."/>
            <person name="Dou D."/>
            <person name="Dickerman A.W."/>
            <person name="Dubchak I.L."/>
            <person name="Garbelotto M."/>
            <person name="Gijzen M."/>
            <person name="Gordon S.G."/>
            <person name="Govers F."/>
            <person name="Grunwald N.J."/>
            <person name="Huang W."/>
            <person name="Ivors K.L."/>
            <person name="Jones R.W."/>
            <person name="Kamoun S."/>
            <person name="Krampis K."/>
            <person name="Lamour K.H."/>
            <person name="Lee M.K."/>
            <person name="McDonald W.H."/>
            <person name="Medina M."/>
            <person name="Meijer H.J."/>
            <person name="Nordberg E.K."/>
            <person name="Maclean D.J."/>
            <person name="Ospina-Giraldo M.D."/>
            <person name="Morris P.F."/>
            <person name="Phuntumart V."/>
            <person name="Putnam N.H."/>
            <person name="Rash S."/>
            <person name="Rose J.K."/>
            <person name="Sakihama Y."/>
            <person name="Salamov A.A."/>
            <person name="Savidor A."/>
            <person name="Scheuring C.F."/>
            <person name="Smith B.M."/>
            <person name="Sobral B.W."/>
            <person name="Terry A."/>
            <person name="Torto-Alalibo T.A."/>
            <person name="Win J."/>
            <person name="Xu Z."/>
            <person name="Zhang H."/>
            <person name="Grigoriev I.V."/>
            <person name="Rokhsar D.S."/>
            <person name="Boore J.L."/>
        </authorList>
    </citation>
    <scope>NUCLEOTIDE SEQUENCE [LARGE SCALE GENOMIC DNA]</scope>
    <source>
        <strain evidence="2">Pr102</strain>
    </source>
</reference>
<organism evidence="1 2">
    <name type="scientific">Phytophthora ramorum</name>
    <name type="common">Sudden oak death agent</name>
    <dbReference type="NCBI Taxonomy" id="164328"/>
    <lineage>
        <taxon>Eukaryota</taxon>
        <taxon>Sar</taxon>
        <taxon>Stramenopiles</taxon>
        <taxon>Oomycota</taxon>
        <taxon>Peronosporomycetes</taxon>
        <taxon>Peronosporales</taxon>
        <taxon>Peronosporaceae</taxon>
        <taxon>Phytophthora</taxon>
    </lineage>
</organism>
<protein>
    <recommendedName>
        <fullName evidence="3">Transposase</fullName>
    </recommendedName>
</protein>
<evidence type="ECO:0000313" key="1">
    <source>
        <dbReference type="EnsemblProtists" id="Phyra49317"/>
    </source>
</evidence>
<dbReference type="OMA" id="WPIVEHT"/>
<dbReference type="EMBL" id="DS566042">
    <property type="status" value="NOT_ANNOTATED_CDS"/>
    <property type="molecule type" value="Genomic_DNA"/>
</dbReference>